<dbReference type="InterPro" id="IPR001245">
    <property type="entry name" value="Ser-Thr/Tyr_kinase_cat_dom"/>
</dbReference>
<keyword evidence="1" id="KW-0808">Transferase</keyword>
<reference evidence="6" key="1">
    <citation type="journal article" date="2020" name="Stud. Mycol.">
        <title>101 Dothideomycetes genomes: a test case for predicting lifestyles and emergence of pathogens.</title>
        <authorList>
            <person name="Haridas S."/>
            <person name="Albert R."/>
            <person name="Binder M."/>
            <person name="Bloem J."/>
            <person name="Labutti K."/>
            <person name="Salamov A."/>
            <person name="Andreopoulos B."/>
            <person name="Baker S."/>
            <person name="Barry K."/>
            <person name="Bills G."/>
            <person name="Bluhm B."/>
            <person name="Cannon C."/>
            <person name="Castanera R."/>
            <person name="Culley D."/>
            <person name="Daum C."/>
            <person name="Ezra D."/>
            <person name="Gonzalez J."/>
            <person name="Henrissat B."/>
            <person name="Kuo A."/>
            <person name="Liang C."/>
            <person name="Lipzen A."/>
            <person name="Lutzoni F."/>
            <person name="Magnuson J."/>
            <person name="Mondo S."/>
            <person name="Nolan M."/>
            <person name="Ohm R."/>
            <person name="Pangilinan J."/>
            <person name="Park H.-J."/>
            <person name="Ramirez L."/>
            <person name="Alfaro M."/>
            <person name="Sun H."/>
            <person name="Tritt A."/>
            <person name="Yoshinaga Y."/>
            <person name="Zwiers L.-H."/>
            <person name="Turgeon B."/>
            <person name="Goodwin S."/>
            <person name="Spatafora J."/>
            <person name="Crous P."/>
            <person name="Grigoriev I."/>
        </authorList>
    </citation>
    <scope>NUCLEOTIDE SEQUENCE</scope>
    <source>
        <strain evidence="6">CBS 122368</strain>
    </source>
</reference>
<keyword evidence="7" id="KW-1185">Reference proteome</keyword>
<dbReference type="EMBL" id="ML987210">
    <property type="protein sequence ID" value="KAF2241772.1"/>
    <property type="molecule type" value="Genomic_DNA"/>
</dbReference>
<evidence type="ECO:0000259" key="5">
    <source>
        <dbReference type="Pfam" id="PF07714"/>
    </source>
</evidence>
<dbReference type="RefSeq" id="XP_033676776.1">
    <property type="nucleotide sequence ID" value="XM_033832351.1"/>
</dbReference>
<accession>A0A6A6HVL0</accession>
<evidence type="ECO:0000256" key="1">
    <source>
        <dbReference type="ARBA" id="ARBA00022679"/>
    </source>
</evidence>
<dbReference type="SUPFAM" id="SSF56112">
    <property type="entry name" value="Protein kinase-like (PK-like)"/>
    <property type="match status" value="1"/>
</dbReference>
<evidence type="ECO:0000313" key="7">
    <source>
        <dbReference type="Proteomes" id="UP000800094"/>
    </source>
</evidence>
<dbReference type="Pfam" id="PF07714">
    <property type="entry name" value="PK_Tyr_Ser-Thr"/>
    <property type="match status" value="1"/>
</dbReference>
<dbReference type="PANTHER" id="PTHR44329:SF288">
    <property type="entry name" value="MITOGEN-ACTIVATED PROTEIN KINASE KINASE KINASE 20"/>
    <property type="match status" value="1"/>
</dbReference>
<evidence type="ECO:0000256" key="2">
    <source>
        <dbReference type="ARBA" id="ARBA00022741"/>
    </source>
</evidence>
<protein>
    <recommendedName>
        <fullName evidence="5">Serine-threonine/tyrosine-protein kinase catalytic domain-containing protein</fullName>
    </recommendedName>
</protein>
<dbReference type="GO" id="GO:0005524">
    <property type="term" value="F:ATP binding"/>
    <property type="evidence" value="ECO:0007669"/>
    <property type="project" value="UniProtKB-KW"/>
</dbReference>
<dbReference type="GO" id="GO:0004674">
    <property type="term" value="F:protein serine/threonine kinase activity"/>
    <property type="evidence" value="ECO:0007669"/>
    <property type="project" value="TreeGrafter"/>
</dbReference>
<keyword evidence="3" id="KW-0418">Kinase</keyword>
<keyword evidence="2" id="KW-0547">Nucleotide-binding</keyword>
<dbReference type="Gene3D" id="1.10.510.10">
    <property type="entry name" value="Transferase(Phosphotransferase) domain 1"/>
    <property type="match status" value="2"/>
</dbReference>
<dbReference type="AlphaFoldDB" id="A0A6A6HVL0"/>
<dbReference type="InterPro" id="IPR051681">
    <property type="entry name" value="Ser/Thr_Kinases-Pseudokinases"/>
</dbReference>
<evidence type="ECO:0000256" key="3">
    <source>
        <dbReference type="ARBA" id="ARBA00022777"/>
    </source>
</evidence>
<dbReference type="OrthoDB" id="1668230at2759"/>
<dbReference type="Proteomes" id="UP000800094">
    <property type="component" value="Unassembled WGS sequence"/>
</dbReference>
<evidence type="ECO:0000256" key="4">
    <source>
        <dbReference type="ARBA" id="ARBA00022840"/>
    </source>
</evidence>
<organism evidence="6 7">
    <name type="scientific">Trematosphaeria pertusa</name>
    <dbReference type="NCBI Taxonomy" id="390896"/>
    <lineage>
        <taxon>Eukaryota</taxon>
        <taxon>Fungi</taxon>
        <taxon>Dikarya</taxon>
        <taxon>Ascomycota</taxon>
        <taxon>Pezizomycotina</taxon>
        <taxon>Dothideomycetes</taxon>
        <taxon>Pleosporomycetidae</taxon>
        <taxon>Pleosporales</taxon>
        <taxon>Massarineae</taxon>
        <taxon>Trematosphaeriaceae</taxon>
        <taxon>Trematosphaeria</taxon>
    </lineage>
</organism>
<dbReference type="GeneID" id="54585681"/>
<keyword evidence="4" id="KW-0067">ATP-binding</keyword>
<feature type="domain" description="Serine-threonine/tyrosine-protein kinase catalytic" evidence="5">
    <location>
        <begin position="46"/>
        <end position="116"/>
    </location>
</feature>
<proteinExistence type="predicted"/>
<dbReference type="InterPro" id="IPR011009">
    <property type="entry name" value="Kinase-like_dom_sf"/>
</dbReference>
<name>A0A6A6HVL0_9PLEO</name>
<dbReference type="PANTHER" id="PTHR44329">
    <property type="entry name" value="SERINE/THREONINE-PROTEIN KINASE TNNI3K-RELATED"/>
    <property type="match status" value="1"/>
</dbReference>
<sequence length="226" mass="25380">MDRDIYVVPYFPDGVQHIITTGSNHYIGFVDESTVLKYPHFKGTSDALGVESKILQRLGKHPRIIEFKGEHEDGLLLEYAPNGSLEKYLKETQVPIKEKIRLAKETAEGVVYAHWSNVLGPDGEVLLSGGASENAESFMPRCDKEFADIRTDIFALGSTIYHIITGHRPFPQYDTIDDEAKFVELYRKGHFPPLDPGVGGEVVQNCWRGRYKSASEVANDLILLLE</sequence>
<gene>
    <name evidence="6" type="ORF">BU26DRAFT_555944</name>
</gene>
<evidence type="ECO:0000313" key="6">
    <source>
        <dbReference type="EMBL" id="KAF2241772.1"/>
    </source>
</evidence>